<dbReference type="Proteomes" id="UP000836841">
    <property type="component" value="Chromosome 1"/>
</dbReference>
<evidence type="ECO:0000256" key="2">
    <source>
        <dbReference type="SAM" id="SignalP"/>
    </source>
</evidence>
<feature type="chain" id="PRO_5043773518" evidence="2">
    <location>
        <begin position="25"/>
        <end position="109"/>
    </location>
</feature>
<evidence type="ECO:0000313" key="3">
    <source>
        <dbReference type="EMBL" id="CAH2033783.1"/>
    </source>
</evidence>
<accession>A0AAU9R5V4</accession>
<organism evidence="3 4">
    <name type="scientific">Thlaspi arvense</name>
    <name type="common">Field penny-cress</name>
    <dbReference type="NCBI Taxonomy" id="13288"/>
    <lineage>
        <taxon>Eukaryota</taxon>
        <taxon>Viridiplantae</taxon>
        <taxon>Streptophyta</taxon>
        <taxon>Embryophyta</taxon>
        <taxon>Tracheophyta</taxon>
        <taxon>Spermatophyta</taxon>
        <taxon>Magnoliopsida</taxon>
        <taxon>eudicotyledons</taxon>
        <taxon>Gunneridae</taxon>
        <taxon>Pentapetalae</taxon>
        <taxon>rosids</taxon>
        <taxon>malvids</taxon>
        <taxon>Brassicales</taxon>
        <taxon>Brassicaceae</taxon>
        <taxon>Thlaspideae</taxon>
        <taxon>Thlaspi</taxon>
    </lineage>
</organism>
<reference evidence="3 4" key="1">
    <citation type="submission" date="2022-03" db="EMBL/GenBank/DDBJ databases">
        <authorList>
            <person name="Nunn A."/>
            <person name="Chopra R."/>
            <person name="Nunn A."/>
            <person name="Contreras Garrido A."/>
        </authorList>
    </citation>
    <scope>NUCLEOTIDE SEQUENCE [LARGE SCALE GENOMIC DNA]</scope>
</reference>
<proteinExistence type="predicted"/>
<dbReference type="EMBL" id="OU466857">
    <property type="protein sequence ID" value="CAH2033783.1"/>
    <property type="molecule type" value="Genomic_DNA"/>
</dbReference>
<evidence type="ECO:0000313" key="4">
    <source>
        <dbReference type="Proteomes" id="UP000836841"/>
    </source>
</evidence>
<evidence type="ECO:0000256" key="1">
    <source>
        <dbReference type="SAM" id="MobiDB-lite"/>
    </source>
</evidence>
<dbReference type="AlphaFoldDB" id="A0AAU9R5V4"/>
<sequence length="109" mass="11836">MAASILSSIILFLVFFILSFFVDGKAFAGHMEHRELSGAKVTMAMRRNLQGNGPASKGAVHHSESTKGGSKNTKKEPSKTNLDQAKPQGQSNKTELCTIYARCKRIPLA</sequence>
<name>A0AAU9R5V4_THLAR</name>
<gene>
    <name evidence="3" type="ORF">TAV2_LOCUS3004</name>
</gene>
<keyword evidence="4" id="KW-1185">Reference proteome</keyword>
<feature type="region of interest" description="Disordered" evidence="1">
    <location>
        <begin position="47"/>
        <end position="92"/>
    </location>
</feature>
<feature type="compositionally biased region" description="Polar residues" evidence="1">
    <location>
        <begin position="79"/>
        <end position="92"/>
    </location>
</feature>
<feature type="signal peptide" evidence="2">
    <location>
        <begin position="1"/>
        <end position="24"/>
    </location>
</feature>
<protein>
    <submittedName>
        <fullName evidence="3">Uncharacterized protein</fullName>
    </submittedName>
</protein>
<keyword evidence="2" id="KW-0732">Signal</keyword>